<dbReference type="Proteomes" id="UP000053317">
    <property type="component" value="Unassembled WGS sequence"/>
</dbReference>
<dbReference type="InterPro" id="IPR017907">
    <property type="entry name" value="Znf_RING_CS"/>
</dbReference>
<gene>
    <name evidence="12" type="ORF">UCRPC4_g00224</name>
</gene>
<evidence type="ECO:0000256" key="7">
    <source>
        <dbReference type="PROSITE-ProRule" id="PRU00175"/>
    </source>
</evidence>
<evidence type="ECO:0000256" key="2">
    <source>
        <dbReference type="ARBA" id="ARBA00022741"/>
    </source>
</evidence>
<reference evidence="12 13" key="2">
    <citation type="submission" date="2015-05" db="EMBL/GenBank/DDBJ databases">
        <authorList>
            <person name="Morales-Cruz A."/>
            <person name="Amrine K.C."/>
            <person name="Cantu D."/>
        </authorList>
    </citation>
    <scope>NUCLEOTIDE SEQUENCE [LARGE SCALE GENOMIC DNA]</scope>
    <source>
        <strain evidence="12">UCRPC4</strain>
    </source>
</reference>
<dbReference type="PANTHER" id="PTHR45865:SF1">
    <property type="entry name" value="E3 UBIQUITIN-PROTEIN LIGASE SHPRH"/>
    <property type="match status" value="1"/>
</dbReference>
<dbReference type="Pfam" id="PF13923">
    <property type="entry name" value="zf-C3HC4_2"/>
    <property type="match status" value="1"/>
</dbReference>
<dbReference type="CDD" id="cd18793">
    <property type="entry name" value="SF2_C_SNF"/>
    <property type="match status" value="1"/>
</dbReference>
<name>A0A0G2HL45_PHACM</name>
<dbReference type="Pfam" id="PF00271">
    <property type="entry name" value="Helicase_C"/>
    <property type="match status" value="1"/>
</dbReference>
<feature type="domain" description="Helicase ATP-binding" evidence="10">
    <location>
        <begin position="280"/>
        <end position="479"/>
    </location>
</feature>
<dbReference type="GO" id="GO:0004386">
    <property type="term" value="F:helicase activity"/>
    <property type="evidence" value="ECO:0007669"/>
    <property type="project" value="UniProtKB-KW"/>
</dbReference>
<keyword evidence="13" id="KW-1185">Reference proteome</keyword>
<dbReference type="FunFam" id="3.40.50.10810:FF:000059">
    <property type="entry name" value="SNF2 family helicase/ATPase, putative"/>
    <property type="match status" value="1"/>
</dbReference>
<dbReference type="CDD" id="cd18070">
    <property type="entry name" value="DEXQc_SHPRH"/>
    <property type="match status" value="1"/>
</dbReference>
<evidence type="ECO:0000256" key="6">
    <source>
        <dbReference type="ARBA" id="ARBA00022840"/>
    </source>
</evidence>
<dbReference type="GO" id="GO:0061630">
    <property type="term" value="F:ubiquitin protein ligase activity"/>
    <property type="evidence" value="ECO:0007669"/>
    <property type="project" value="TreeGrafter"/>
</dbReference>
<dbReference type="GO" id="GO:0006974">
    <property type="term" value="P:DNA damage response"/>
    <property type="evidence" value="ECO:0007669"/>
    <property type="project" value="TreeGrafter"/>
</dbReference>
<dbReference type="OrthoDB" id="5330228at2759"/>
<dbReference type="SMART" id="SM00184">
    <property type="entry name" value="RING"/>
    <property type="match status" value="1"/>
</dbReference>
<dbReference type="PROSITE" id="PS00518">
    <property type="entry name" value="ZF_RING_1"/>
    <property type="match status" value="1"/>
</dbReference>
<dbReference type="Gene3D" id="3.30.40.10">
    <property type="entry name" value="Zinc/RING finger domain, C3HC4 (zinc finger)"/>
    <property type="match status" value="1"/>
</dbReference>
<dbReference type="InterPro" id="IPR038718">
    <property type="entry name" value="SNF2-like_sf"/>
</dbReference>
<organism evidence="12 13">
    <name type="scientific">Phaeomoniella chlamydospora</name>
    <name type="common">Phaeoacremonium chlamydosporum</name>
    <dbReference type="NCBI Taxonomy" id="158046"/>
    <lineage>
        <taxon>Eukaryota</taxon>
        <taxon>Fungi</taxon>
        <taxon>Dikarya</taxon>
        <taxon>Ascomycota</taxon>
        <taxon>Pezizomycotina</taxon>
        <taxon>Eurotiomycetes</taxon>
        <taxon>Chaetothyriomycetidae</taxon>
        <taxon>Phaeomoniellales</taxon>
        <taxon>Phaeomoniellaceae</taxon>
        <taxon>Phaeomoniella</taxon>
    </lineage>
</organism>
<evidence type="ECO:0000313" key="12">
    <source>
        <dbReference type="EMBL" id="KKY29035.1"/>
    </source>
</evidence>
<feature type="domain" description="Helicase C-terminal" evidence="11">
    <location>
        <begin position="1191"/>
        <end position="1350"/>
    </location>
</feature>
<dbReference type="SMART" id="SM00490">
    <property type="entry name" value="HELICc"/>
    <property type="match status" value="1"/>
</dbReference>
<accession>A0A0G2HL45</accession>
<dbReference type="InterPro" id="IPR001841">
    <property type="entry name" value="Znf_RING"/>
</dbReference>
<keyword evidence="3 7" id="KW-0863">Zinc-finger</keyword>
<dbReference type="Gene3D" id="3.40.50.300">
    <property type="entry name" value="P-loop containing nucleotide triphosphate hydrolases"/>
    <property type="match status" value="1"/>
</dbReference>
<dbReference type="GO" id="GO:0000209">
    <property type="term" value="P:protein polyubiquitination"/>
    <property type="evidence" value="ECO:0007669"/>
    <property type="project" value="TreeGrafter"/>
</dbReference>
<reference evidence="12 13" key="1">
    <citation type="submission" date="2015-05" db="EMBL/GenBank/DDBJ databases">
        <title>Distinctive expansion of gene families associated with plant cell wall degradation and secondary metabolism in the genomes of grapevine trunk pathogens.</title>
        <authorList>
            <person name="Lawrence D.P."/>
            <person name="Travadon R."/>
            <person name="Rolshausen P.E."/>
            <person name="Baumgartner K."/>
        </authorList>
    </citation>
    <scope>NUCLEOTIDE SEQUENCE [LARGE SCALE GENOMIC DNA]</scope>
    <source>
        <strain evidence="12">UCRPC4</strain>
    </source>
</reference>
<evidence type="ECO:0000259" key="10">
    <source>
        <dbReference type="PROSITE" id="PS51192"/>
    </source>
</evidence>
<dbReference type="InterPro" id="IPR000330">
    <property type="entry name" value="SNF2_N"/>
</dbReference>
<dbReference type="InterPro" id="IPR027417">
    <property type="entry name" value="P-loop_NTPase"/>
</dbReference>
<comment type="caution">
    <text evidence="12">The sequence shown here is derived from an EMBL/GenBank/DDBJ whole genome shotgun (WGS) entry which is preliminary data.</text>
</comment>
<dbReference type="PROSITE" id="PS51194">
    <property type="entry name" value="HELICASE_CTER"/>
    <property type="match status" value="1"/>
</dbReference>
<dbReference type="EMBL" id="LCWF01000006">
    <property type="protein sequence ID" value="KKY29035.1"/>
    <property type="molecule type" value="Genomic_DNA"/>
</dbReference>
<dbReference type="PANTHER" id="PTHR45865">
    <property type="entry name" value="E3 UBIQUITIN-PROTEIN LIGASE SHPRH FAMILY MEMBER"/>
    <property type="match status" value="1"/>
</dbReference>
<dbReference type="Pfam" id="PF00176">
    <property type="entry name" value="SNF2-rel_dom"/>
    <property type="match status" value="1"/>
</dbReference>
<feature type="region of interest" description="Disordered" evidence="8">
    <location>
        <begin position="1137"/>
        <end position="1165"/>
    </location>
</feature>
<dbReference type="InterPro" id="IPR013083">
    <property type="entry name" value="Znf_RING/FYVE/PHD"/>
</dbReference>
<dbReference type="InterPro" id="IPR014001">
    <property type="entry name" value="Helicase_ATP-bd"/>
</dbReference>
<dbReference type="GO" id="GO:0016787">
    <property type="term" value="F:hydrolase activity"/>
    <property type="evidence" value="ECO:0007669"/>
    <property type="project" value="UniProtKB-KW"/>
</dbReference>
<dbReference type="GO" id="GO:0008270">
    <property type="term" value="F:zinc ion binding"/>
    <property type="evidence" value="ECO:0007669"/>
    <property type="project" value="UniProtKB-KW"/>
</dbReference>
<evidence type="ECO:0000259" key="9">
    <source>
        <dbReference type="PROSITE" id="PS50089"/>
    </source>
</evidence>
<keyword evidence="4" id="KW-0378">Hydrolase</keyword>
<sequence length="1450" mass="165030">MAEPAAKRRKLSPSEDLLSERDDEFLLLATVTVPVTTDATAEISHVIGPNIPSSVTVDLKQIYRDNVGGKDITIIRIGGGSRKNTAFSTPTTSLKGEEAQTIQDAAKIAASAPRKIGDVPLLRVFTSVAFDGRRGDNIYNMKLEIQWRNSPVCPERLTLLQAEMLYKYLPPARPMSFHGESWTPRDFYDNVHIPDKTEELSAPIKNDLLDCELYPFQRRAVRWLLEREGVTLMSDGRLVDKYVEDSGFPLSFEETRLLDGRTCWVSHMLGIATTDIESYKTMYPEIRGGILAEEMGLGKTVECIALMCLHKRDLGSPHEGNANELRKSGATLIITPPSILKQWKQEIELHAPSLRVLIYRGIKDYPDDYVEYGLMDDLLNHHVVFCTYNTLANEIHYSGNQPARSFRHEKKYEPRKSPLIKISWWRVCLDEAQMVESGVSNAAQVARLLPRVNAWAVSGTPLRRDAKDLYGLLLFLRYEPWSISLHIWNRLLLYFKPVFRQFLRKIAIRHSKDGVREDLRLPPQSRHIITVPFSAIEQQHYDSLFQEMCDDCQVDTRGGPLTEDWDPNSSFVIEKMRSWLVRLRQTCLHPEVGGRNRRALGRGGGPLRTVEEVLEVMMDQNESALRAEQRAMLLLTIRRGQVYENAKMSQDAFNIYQSAYDAAKPIVDEIRASYEAERAKIISANEAIRNKDSDDEDDQEENPRLGAWRLRLRAALEVLHVSIFFMGNVYFQLKSNEEITMPDSEEFKQFERQEEEAYEEAKRIRAELLSESLAKVNRVLSQVRKKTEKKLLTPLPAMEIDPPKGGIEHRKIFDKLDEFCEVLNAQGAQFETWRQKMIEFLESSLIDEDDGVELKGDEYEASTKHQDEMYVYMEALRALYADRHDAITGQENNLIAHEMKLAKLGANRGEGPAPELFLKMLAEREKTRPTKDIGSLRGIITELRALVTSLQWQEGRGSVRAAAELTIVNDILNKAAQMSTEQTKALNALEKEVELFRETMNQRLAYYRALQKISDTVAPWEEDKFGQPLDQKTYNLTRQDERKREEKVSSLLSQRRYLHHLKEESTSEGTEHMCIICQSEFETGILTVCGHTFCKDCIQLWWAEHKTCPMCKKHLSWPRDIHSISYKPQELIVHEEKPAAPSDEEQDLHSPDNGVPSPHTTSIYSSIDPATLNRIKLVDMDGPSFGTKIDSICRHILFLRSHDPGSKCVLFSQYREFHAVLGRAFRQHQISFTSIDDKDGGLERFKHDRSTECFLLHAKAQASGMNLVNASHVFLCEPLINTAIELQAIARIHRIGQHRPTAVWMYLVEGTVEESIYDISLERRLAHLKRKDPSSSRSGTVTPAHVNESTLDKANSLEIQEANLAQLMSKNNTGEMVGQEDLWTCLFGEKRKRTGDISVPHAVGGQGPSKNINTTLFIQKELANAAGSMGAFLRAEAAEERQAKAKQMGS</sequence>
<evidence type="ECO:0000313" key="13">
    <source>
        <dbReference type="Proteomes" id="UP000053317"/>
    </source>
</evidence>
<dbReference type="SMART" id="SM00487">
    <property type="entry name" value="DEXDc"/>
    <property type="match status" value="1"/>
</dbReference>
<evidence type="ECO:0000256" key="1">
    <source>
        <dbReference type="ARBA" id="ARBA00022723"/>
    </source>
</evidence>
<protein>
    <submittedName>
        <fullName evidence="12">Putative snf2 family helicase</fullName>
    </submittedName>
</protein>
<dbReference type="InterPro" id="IPR059033">
    <property type="entry name" value="C144_05_dom"/>
</dbReference>
<dbReference type="SUPFAM" id="SSF57850">
    <property type="entry name" value="RING/U-box"/>
    <property type="match status" value="1"/>
</dbReference>
<evidence type="ECO:0000256" key="3">
    <source>
        <dbReference type="ARBA" id="ARBA00022771"/>
    </source>
</evidence>
<evidence type="ECO:0000256" key="5">
    <source>
        <dbReference type="ARBA" id="ARBA00022833"/>
    </source>
</evidence>
<evidence type="ECO:0000256" key="4">
    <source>
        <dbReference type="ARBA" id="ARBA00022801"/>
    </source>
</evidence>
<dbReference type="GO" id="GO:0005524">
    <property type="term" value="F:ATP binding"/>
    <property type="evidence" value="ECO:0007669"/>
    <property type="project" value="InterPro"/>
</dbReference>
<keyword evidence="2" id="KW-0547">Nucleotide-binding</keyword>
<keyword evidence="5" id="KW-0862">Zinc</keyword>
<dbReference type="SUPFAM" id="SSF52540">
    <property type="entry name" value="P-loop containing nucleoside triphosphate hydrolases"/>
    <property type="match status" value="2"/>
</dbReference>
<keyword evidence="6" id="KW-0067">ATP-binding</keyword>
<dbReference type="PROSITE" id="PS50089">
    <property type="entry name" value="ZF_RING_2"/>
    <property type="match status" value="1"/>
</dbReference>
<dbReference type="Pfam" id="PF26021">
    <property type="entry name" value="Ferritin_C144_05"/>
    <property type="match status" value="1"/>
</dbReference>
<dbReference type="Gene3D" id="3.40.50.10810">
    <property type="entry name" value="Tandem AAA-ATPase domain"/>
    <property type="match status" value="1"/>
</dbReference>
<dbReference type="InterPro" id="IPR052583">
    <property type="entry name" value="ATP-helicase/E3_Ub-Ligase"/>
</dbReference>
<evidence type="ECO:0000259" key="11">
    <source>
        <dbReference type="PROSITE" id="PS51194"/>
    </source>
</evidence>
<feature type="domain" description="RING-type" evidence="9">
    <location>
        <begin position="1074"/>
        <end position="1112"/>
    </location>
</feature>
<dbReference type="InterPro" id="IPR001650">
    <property type="entry name" value="Helicase_C-like"/>
</dbReference>
<evidence type="ECO:0000256" key="8">
    <source>
        <dbReference type="SAM" id="MobiDB-lite"/>
    </source>
</evidence>
<keyword evidence="12" id="KW-0347">Helicase</keyword>
<dbReference type="InterPro" id="IPR049730">
    <property type="entry name" value="SNF2/RAD54-like_C"/>
</dbReference>
<proteinExistence type="predicted"/>
<keyword evidence="1" id="KW-0479">Metal-binding</keyword>
<dbReference type="GO" id="GO:0005634">
    <property type="term" value="C:nucleus"/>
    <property type="evidence" value="ECO:0007669"/>
    <property type="project" value="TreeGrafter"/>
</dbReference>
<dbReference type="PROSITE" id="PS51192">
    <property type="entry name" value="HELICASE_ATP_BIND_1"/>
    <property type="match status" value="1"/>
</dbReference>